<dbReference type="PANTHER" id="PTHR43284">
    <property type="entry name" value="ASPARAGINE SYNTHETASE (GLUTAMINE-HYDROLYZING)"/>
    <property type="match status" value="1"/>
</dbReference>
<comment type="catalytic activity">
    <reaction evidence="7">
        <text>L-aspartate + L-glutamine + ATP + H2O = L-asparagine + L-glutamate + AMP + diphosphate + H(+)</text>
        <dbReference type="Rhea" id="RHEA:12228"/>
        <dbReference type="ChEBI" id="CHEBI:15377"/>
        <dbReference type="ChEBI" id="CHEBI:15378"/>
        <dbReference type="ChEBI" id="CHEBI:29985"/>
        <dbReference type="ChEBI" id="CHEBI:29991"/>
        <dbReference type="ChEBI" id="CHEBI:30616"/>
        <dbReference type="ChEBI" id="CHEBI:33019"/>
        <dbReference type="ChEBI" id="CHEBI:58048"/>
        <dbReference type="ChEBI" id="CHEBI:58359"/>
        <dbReference type="ChEBI" id="CHEBI:456215"/>
        <dbReference type="EC" id="6.3.5.4"/>
    </reaction>
</comment>
<dbReference type="PANTHER" id="PTHR43284:SF1">
    <property type="entry name" value="ASPARAGINE SYNTHETASE"/>
    <property type="match status" value="1"/>
</dbReference>
<evidence type="ECO:0000313" key="13">
    <source>
        <dbReference type="Proteomes" id="UP000006732"/>
    </source>
</evidence>
<dbReference type="CDD" id="cd00712">
    <property type="entry name" value="AsnB"/>
    <property type="match status" value="1"/>
</dbReference>
<dbReference type="OrthoDB" id="9763290at2"/>
<dbReference type="SUPFAM" id="SSF56235">
    <property type="entry name" value="N-terminal nucleophile aminohydrolases (Ntn hydrolases)"/>
    <property type="match status" value="1"/>
</dbReference>
<evidence type="ECO:0000256" key="6">
    <source>
        <dbReference type="ARBA" id="ARBA00022962"/>
    </source>
</evidence>
<evidence type="ECO:0000256" key="9">
    <source>
        <dbReference type="PIRSR" id="PIRSR001589-2"/>
    </source>
</evidence>
<dbReference type="NCBIfam" id="TIGR01536">
    <property type="entry name" value="asn_synth_AEB"/>
    <property type="match status" value="1"/>
</dbReference>
<dbReference type="InterPro" id="IPR029055">
    <property type="entry name" value="Ntn_hydrolases_N"/>
</dbReference>
<evidence type="ECO:0000256" key="1">
    <source>
        <dbReference type="ARBA" id="ARBA00005187"/>
    </source>
</evidence>
<dbReference type="Gene3D" id="3.40.50.620">
    <property type="entry name" value="HUPs"/>
    <property type="match status" value="1"/>
</dbReference>
<dbReference type="PIRSF" id="PIRSF001589">
    <property type="entry name" value="Asn_synthetase_glu-h"/>
    <property type="match status" value="1"/>
</dbReference>
<sequence>MCGIAGFFRSCAPGADESVLRRMGEAIRHRGPDAGGEYLDEHVGLAHRRLSIIDLSSDGNQPMFFGDGRYVIVFNGEIYNYRELKDELERAGTVFNSRSDTEVILALYAAKGRECLNDLNGMFAFALWDRMEKTLFLARDRIGKKPLYYYHAGGDRLAFASEIKALLQVPGISREIDPTAVVDYLKYLYVPAPKSIFRNIHKLPAGHWLELRVGSEPRIGQYWDVDFSRTRGGSIEDAADELLYLMRDATRCRMISDVPLGAFLSGGIDSSAVVALMAGVSNEKVRTCSIGFSDRTHDETPYAREVAALFGTDHREYMVRENLPETVLRQARFFDEPFADSSSVPTYHVSRLARQDVTVALAGDGGDESFGGYEKYTIDRREHQARQLVPRPILRFLRGVAQGQPGVVARKVRTLTGGALSDPAVAFYRTNTFIEDDLLNELLGERLRRGTSGYDPSRHTVDAWDKMRGADHVACMLYTDLKTYLPDDILVKVDRMSMAHSLEVRAPLLDYRVIEFAASLPSSWKIRGATKKYLLKQSFRKVLPDSILHRRKHGFTVPLGDWFRRDLRGVAEEHLLGPGMEEYFSPACLRRLWQEHQDKKMDHGTLLWTLFSFSLWRMNYLGTSG</sequence>
<dbReference type="Pfam" id="PF00733">
    <property type="entry name" value="Asn_synthase"/>
    <property type="match status" value="1"/>
</dbReference>
<name>A1ARV1_PELPD</name>
<dbReference type="InterPro" id="IPR006426">
    <property type="entry name" value="Asn_synth_AEB"/>
</dbReference>
<evidence type="ECO:0000256" key="5">
    <source>
        <dbReference type="ARBA" id="ARBA00022840"/>
    </source>
</evidence>
<evidence type="ECO:0000313" key="12">
    <source>
        <dbReference type="EMBL" id="ABL00072.1"/>
    </source>
</evidence>
<dbReference type="SUPFAM" id="SSF52402">
    <property type="entry name" value="Adenine nucleotide alpha hydrolases-like"/>
    <property type="match status" value="1"/>
</dbReference>
<keyword evidence="5 9" id="KW-0067">ATP-binding</keyword>
<dbReference type="Gene3D" id="3.60.20.10">
    <property type="entry name" value="Glutamine Phosphoribosylpyrophosphate, subunit 1, domain 1"/>
    <property type="match status" value="1"/>
</dbReference>
<dbReference type="Pfam" id="PF13537">
    <property type="entry name" value="GATase_7"/>
    <property type="match status" value="1"/>
</dbReference>
<dbReference type="eggNOG" id="COG0367">
    <property type="taxonomic scope" value="Bacteria"/>
</dbReference>
<dbReference type="STRING" id="338966.Ppro_2466"/>
<dbReference type="AlphaFoldDB" id="A1ARV1"/>
<dbReference type="GO" id="GO:0005829">
    <property type="term" value="C:cytosol"/>
    <property type="evidence" value="ECO:0007669"/>
    <property type="project" value="TreeGrafter"/>
</dbReference>
<gene>
    <name evidence="12" type="ordered locus">Ppro_2466</name>
</gene>
<keyword evidence="6 8" id="KW-0315">Glutamine amidotransferase</keyword>
<comment type="pathway">
    <text evidence="1">Amino-acid biosynthesis; L-asparagine biosynthesis; L-asparagine from L-aspartate (L-Gln route): step 1/1.</text>
</comment>
<dbReference type="InterPro" id="IPR033738">
    <property type="entry name" value="AsnB_N"/>
</dbReference>
<evidence type="ECO:0000256" key="7">
    <source>
        <dbReference type="ARBA" id="ARBA00048741"/>
    </source>
</evidence>
<evidence type="ECO:0000259" key="11">
    <source>
        <dbReference type="PROSITE" id="PS51278"/>
    </source>
</evidence>
<dbReference type="RefSeq" id="WP_011736327.1">
    <property type="nucleotide sequence ID" value="NC_008609.1"/>
</dbReference>
<evidence type="ECO:0000256" key="2">
    <source>
        <dbReference type="ARBA" id="ARBA00005752"/>
    </source>
</evidence>
<keyword evidence="13" id="KW-1185">Reference proteome</keyword>
<dbReference type="EC" id="6.3.5.4" evidence="3"/>
<feature type="active site" description="For GATase activity" evidence="8">
    <location>
        <position position="2"/>
    </location>
</feature>
<dbReference type="PROSITE" id="PS51278">
    <property type="entry name" value="GATASE_TYPE_2"/>
    <property type="match status" value="1"/>
</dbReference>
<keyword evidence="4 9" id="KW-0547">Nucleotide-binding</keyword>
<feature type="binding site" evidence="9">
    <location>
        <position position="100"/>
    </location>
    <ligand>
        <name>L-glutamine</name>
        <dbReference type="ChEBI" id="CHEBI:58359"/>
    </ligand>
</feature>
<proteinExistence type="inferred from homology"/>
<dbReference type="InterPro" id="IPR051786">
    <property type="entry name" value="ASN_synthetase/amidase"/>
</dbReference>
<evidence type="ECO:0000256" key="8">
    <source>
        <dbReference type="PIRSR" id="PIRSR001589-1"/>
    </source>
</evidence>
<comment type="similarity">
    <text evidence="2">Belongs to the asparagine synthetase family.</text>
</comment>
<feature type="binding site" evidence="9">
    <location>
        <position position="290"/>
    </location>
    <ligand>
        <name>ATP</name>
        <dbReference type="ChEBI" id="CHEBI:30616"/>
    </ligand>
</feature>
<reference evidence="12 13" key="1">
    <citation type="submission" date="2006-10" db="EMBL/GenBank/DDBJ databases">
        <title>Complete sequence of chromosome of Pelobacter propionicus DSM 2379.</title>
        <authorList>
            <consortium name="US DOE Joint Genome Institute"/>
            <person name="Copeland A."/>
            <person name="Lucas S."/>
            <person name="Lapidus A."/>
            <person name="Barry K."/>
            <person name="Detter J.C."/>
            <person name="Glavina del Rio T."/>
            <person name="Hammon N."/>
            <person name="Israni S."/>
            <person name="Dalin E."/>
            <person name="Tice H."/>
            <person name="Pitluck S."/>
            <person name="Saunders E."/>
            <person name="Brettin T."/>
            <person name="Bruce D."/>
            <person name="Han C."/>
            <person name="Tapia R."/>
            <person name="Schmutz J."/>
            <person name="Larimer F."/>
            <person name="Land M."/>
            <person name="Hauser L."/>
            <person name="Kyrpides N."/>
            <person name="Kim E."/>
            <person name="Lovley D."/>
            <person name="Richardson P."/>
        </authorList>
    </citation>
    <scope>NUCLEOTIDE SEQUENCE [LARGE SCALE GENOMIC DNA]</scope>
    <source>
        <strain evidence="13">DSM 2379 / NBRC 103807 / OttBd1</strain>
    </source>
</reference>
<dbReference type="CDD" id="cd01991">
    <property type="entry name" value="Asn_synthase_B_C"/>
    <property type="match status" value="1"/>
</dbReference>
<protein>
    <recommendedName>
        <fullName evidence="3">asparagine synthase (glutamine-hydrolyzing)</fullName>
        <ecNumber evidence="3">6.3.5.4</ecNumber>
    </recommendedName>
</protein>
<dbReference type="EMBL" id="CP000482">
    <property type="protein sequence ID" value="ABL00072.1"/>
    <property type="molecule type" value="Genomic_DNA"/>
</dbReference>
<dbReference type="KEGG" id="ppd:Ppro_2466"/>
<evidence type="ECO:0000256" key="10">
    <source>
        <dbReference type="PIRSR" id="PIRSR001589-3"/>
    </source>
</evidence>
<dbReference type="Proteomes" id="UP000006732">
    <property type="component" value="Chromosome"/>
</dbReference>
<evidence type="ECO:0000256" key="4">
    <source>
        <dbReference type="ARBA" id="ARBA00022741"/>
    </source>
</evidence>
<dbReference type="InterPro" id="IPR017932">
    <property type="entry name" value="GATase_2_dom"/>
</dbReference>
<feature type="domain" description="Glutamine amidotransferase type-2" evidence="11">
    <location>
        <begin position="2"/>
        <end position="214"/>
    </location>
</feature>
<dbReference type="GO" id="GO:0005524">
    <property type="term" value="F:ATP binding"/>
    <property type="evidence" value="ECO:0007669"/>
    <property type="project" value="UniProtKB-KW"/>
</dbReference>
<dbReference type="GO" id="GO:0004066">
    <property type="term" value="F:asparagine synthase (glutamine-hydrolyzing) activity"/>
    <property type="evidence" value="ECO:0007669"/>
    <property type="project" value="UniProtKB-EC"/>
</dbReference>
<evidence type="ECO:0000256" key="3">
    <source>
        <dbReference type="ARBA" id="ARBA00012737"/>
    </source>
</evidence>
<accession>A1ARV1</accession>
<feature type="site" description="Important for beta-aspartyl-AMP intermediate formation" evidence="10">
    <location>
        <position position="364"/>
    </location>
</feature>
<organism evidence="12 13">
    <name type="scientific">Pelobacter propionicus (strain DSM 2379 / NBRC 103807 / OttBd1)</name>
    <dbReference type="NCBI Taxonomy" id="338966"/>
    <lineage>
        <taxon>Bacteria</taxon>
        <taxon>Pseudomonadati</taxon>
        <taxon>Thermodesulfobacteriota</taxon>
        <taxon>Desulfuromonadia</taxon>
        <taxon>Desulfuromonadales</taxon>
        <taxon>Desulfuromonadaceae</taxon>
        <taxon>Pelobacter</taxon>
    </lineage>
</organism>
<keyword evidence="8" id="KW-0061">Asparagine biosynthesis</keyword>
<dbReference type="GO" id="GO:0006529">
    <property type="term" value="P:asparagine biosynthetic process"/>
    <property type="evidence" value="ECO:0007669"/>
    <property type="project" value="UniProtKB-KW"/>
</dbReference>
<dbReference type="InterPro" id="IPR001962">
    <property type="entry name" value="Asn_synthase"/>
</dbReference>
<dbReference type="HOGENOM" id="CLU_014658_3_1_7"/>
<keyword evidence="8" id="KW-0028">Amino-acid biosynthesis</keyword>
<dbReference type="InterPro" id="IPR014729">
    <property type="entry name" value="Rossmann-like_a/b/a_fold"/>
</dbReference>